<accession>A0A4Q4S6M5</accession>
<dbReference type="EMBL" id="PDXB01000007">
    <property type="protein sequence ID" value="RYN32312.1"/>
    <property type="molecule type" value="Genomic_DNA"/>
</dbReference>
<sequence>MRINFSNVICWAQRPLRRAAQGPYDSCKIPHVDSCKRAETSIKFPPYARDVIEATGQANLPIPSDSEVSVRFRGIALAADASANHCNEQHM</sequence>
<comment type="caution">
    <text evidence="1">The sequence shown here is derived from an EMBL/GenBank/DDBJ whole genome shotgun (WGS) entry which is preliminary data.</text>
</comment>
<protein>
    <submittedName>
        <fullName evidence="1">Uncharacterized protein</fullName>
    </submittedName>
</protein>
<gene>
    <name evidence="1" type="ORF">AA0115_g3811</name>
    <name evidence="2" type="ORF">AA0119_g12634</name>
</gene>
<reference evidence="1" key="1">
    <citation type="submission" date="2017-10" db="EMBL/GenBank/DDBJ databases">
        <authorList>
            <person name="Armitage A.D."/>
            <person name="Barbara D.J."/>
            <person name="Woodhall J.W."/>
            <person name="Sreenivasaprasad S."/>
            <person name="Lane C.R."/>
            <person name="Clarkson J.P."/>
            <person name="Harrison R.J."/>
        </authorList>
    </citation>
    <scope>NUCLEOTIDE SEQUENCE</scope>
    <source>
        <strain evidence="1">FERA 1164</strain>
        <strain evidence="2">FERA 635</strain>
    </source>
</reference>
<organism evidence="1 3">
    <name type="scientific">Alternaria tenuissima</name>
    <dbReference type="NCBI Taxonomy" id="119927"/>
    <lineage>
        <taxon>Eukaryota</taxon>
        <taxon>Fungi</taxon>
        <taxon>Dikarya</taxon>
        <taxon>Ascomycota</taxon>
        <taxon>Pezizomycotina</taxon>
        <taxon>Dothideomycetes</taxon>
        <taxon>Pleosporomycetidae</taxon>
        <taxon>Pleosporales</taxon>
        <taxon>Pleosporineae</taxon>
        <taxon>Pleosporaceae</taxon>
        <taxon>Alternaria</taxon>
        <taxon>Alternaria sect. Alternaria</taxon>
        <taxon>Alternaria alternata complex</taxon>
    </lineage>
</organism>
<keyword evidence="4" id="KW-1185">Reference proteome</keyword>
<dbReference type="Proteomes" id="UP000293195">
    <property type="component" value="Unassembled WGS sequence"/>
</dbReference>
<evidence type="ECO:0000313" key="2">
    <source>
        <dbReference type="EMBL" id="RYN86692.1"/>
    </source>
</evidence>
<evidence type="ECO:0000313" key="1">
    <source>
        <dbReference type="EMBL" id="RYN32312.1"/>
    </source>
</evidence>
<evidence type="ECO:0000313" key="4">
    <source>
        <dbReference type="Proteomes" id="UP000293195"/>
    </source>
</evidence>
<dbReference type="Proteomes" id="UP000292340">
    <property type="component" value="Unassembled WGS sequence"/>
</dbReference>
<reference evidence="1" key="2">
    <citation type="journal article" date="2019" name="bioRxiv">
        <title>Genomics, evolutionary history and diagnostics of the Alternaria alternata species group including apple and Asian pear pathotypes.</title>
        <authorList>
            <person name="Armitage A.D."/>
            <person name="Cockerton H.M."/>
            <person name="Sreenivasaprasad S."/>
            <person name="Woodhall J.W."/>
            <person name="Lane C.R."/>
            <person name="Harrison R.J."/>
            <person name="Clarkson J.P."/>
        </authorList>
    </citation>
    <scope>NUCLEOTIDE SEQUENCE</scope>
    <source>
        <strain evidence="1">FERA 1164</strain>
        <strain evidence="2">FERA 635</strain>
    </source>
</reference>
<name>A0A4Q4S6M5_9PLEO</name>
<evidence type="ECO:0000313" key="3">
    <source>
        <dbReference type="Proteomes" id="UP000292340"/>
    </source>
</evidence>
<dbReference type="EMBL" id="PDXF01000129">
    <property type="protein sequence ID" value="RYN86692.1"/>
    <property type="molecule type" value="Genomic_DNA"/>
</dbReference>
<dbReference type="AlphaFoldDB" id="A0A4Q4S6M5"/>
<proteinExistence type="predicted"/>